<feature type="domain" description="DUF2087" evidence="1">
    <location>
        <begin position="89"/>
        <end position="158"/>
    </location>
</feature>
<evidence type="ECO:0000259" key="1">
    <source>
        <dbReference type="Pfam" id="PF09860"/>
    </source>
</evidence>
<comment type="caution">
    <text evidence="2">The sequence shown here is derived from an EMBL/GenBank/DDBJ whole genome shotgun (WGS) entry which is preliminary data.</text>
</comment>
<dbReference type="InterPro" id="IPR018656">
    <property type="entry name" value="DUF2087"/>
</dbReference>
<dbReference type="Pfam" id="PF09860">
    <property type="entry name" value="DUF2087"/>
    <property type="match status" value="1"/>
</dbReference>
<proteinExistence type="predicted"/>
<reference evidence="2 3" key="1">
    <citation type="submission" date="2023-07" db="EMBL/GenBank/DDBJ databases">
        <title>Sorghum-associated microbial communities from plants grown in Nebraska, USA.</title>
        <authorList>
            <person name="Schachtman D."/>
        </authorList>
    </citation>
    <scope>NUCLEOTIDE SEQUENCE [LARGE SCALE GENOMIC DNA]</scope>
    <source>
        <strain evidence="2 3">BE314</strain>
    </source>
</reference>
<dbReference type="Proteomes" id="UP001180453">
    <property type="component" value="Unassembled WGS sequence"/>
</dbReference>
<protein>
    <recommendedName>
        <fullName evidence="1">DUF2087 domain-containing protein</fullName>
    </recommendedName>
</protein>
<evidence type="ECO:0000313" key="2">
    <source>
        <dbReference type="EMBL" id="MDR7268020.1"/>
    </source>
</evidence>
<gene>
    <name evidence="2" type="ORF">J2X20_000649</name>
</gene>
<keyword evidence="3" id="KW-1185">Reference proteome</keyword>
<accession>A0ABU1YGP4</accession>
<evidence type="ECO:0000313" key="3">
    <source>
        <dbReference type="Proteomes" id="UP001180453"/>
    </source>
</evidence>
<name>A0ABU1YGP4_ROSSA</name>
<dbReference type="EMBL" id="JAVDXU010000001">
    <property type="protein sequence ID" value="MDR7268020.1"/>
    <property type="molecule type" value="Genomic_DNA"/>
</dbReference>
<dbReference type="RefSeq" id="WP_310260790.1">
    <property type="nucleotide sequence ID" value="NZ_JAVDXU010000001.1"/>
</dbReference>
<sequence length="180" mass="20423">MARESLPLVVDDLSAFAKSLRAQLLKHELPQPPGHQTLLNMLARAAGHRNLQALKARAAPAPLPKPPVPATELSDIVKRTLRLFDDRGRLTRLPVKRSLQLMALWGLWMRFDAKRPYREREVNEILTAWHSFGDYCTLRRDLITQKLMARTPDSSVYTKLPARPGEDAMALMRALRQLGS</sequence>
<organism evidence="2 3">
    <name type="scientific">Roseateles saccharophilus</name>
    <name type="common">Pseudomonas saccharophila</name>
    <dbReference type="NCBI Taxonomy" id="304"/>
    <lineage>
        <taxon>Bacteria</taxon>
        <taxon>Pseudomonadati</taxon>
        <taxon>Pseudomonadota</taxon>
        <taxon>Betaproteobacteria</taxon>
        <taxon>Burkholderiales</taxon>
        <taxon>Sphaerotilaceae</taxon>
        <taxon>Roseateles</taxon>
    </lineage>
</organism>